<sequence length="912" mass="107430">MKTQISQDLINQYIQMGFPFEQIITAWDLIDFEQEMLNMLLILSSQIQQSQKSGIKQQEDSAIAQLLLESQLNNQQSEIQIILPQQKMRVNGIPCGLKNIGNTCYFNSLMQIYFFNSQFVKTIMAFQPPLQHKDAKIVKSSQLVLNLQNLFVRMIGSDKKYADPGEVVRCITDHLGNSLPIGSQKDVGEFNDYFLSRIGEGLTQKEQQYNQIKDSQIESSSSSILKQRSSIIQVDDLVSELFFCQVFSQIEFEQQGVQQIKEKNEICNWIPLNIKDGNLYDSFESLIINHLEDFKNDLNETVQAIQYNWISSPPKTLSFQLQRVHFRQEQGKSIKLNDEFTFDEEIYIDRILKKNREKYRNILKKTKELKSQLQQFKLQQEQNNFNNQWVIQNIITSTIQYMFTQNNGNKNPGLFNQQVQQFHEQQMAIKNQQLQQKCDDIEKQIQTNFDDLKNYKYVLQSILMHNGQADCGHYYTYIKDFGLNKWFKFNDIEVQEVTKEKVFYDAFGKNKGENAYLLIYIKVDIMEKDLQSQMRTYRTSSSFQYLQDTYGSFLNNKQREELAKENLQLQKEIGQIQPSLIDQIMESYSEQFNIINQQYMNISNFWQTVELKPLIMMNFPMYIMSKMALSTNGYYENILKWVVIESAFVQVNPDKSGGQGKNIQMSNDLQMQIMNKFKELNFPLELLSQTQLNEKQKLLQEYSSYIQMASLASILFDTVISENFTSALSILHQLQTRVEESNQHIYFKQIVSYLQRLIPIIIIGKMIPVQEPVNLQELELLQIYFVYQYFKHQLTTVWERQILIMMSAILKNHYEPQIQKIIDQFHNKNLDPHLVGNIIKISNDVISQQAYLISHYDIYNWFPTQKLDILFDSLVTSENDLKLKFQKYIKIKMEIERQNEPLIQEQIEALLI</sequence>
<dbReference type="InterPro" id="IPR018200">
    <property type="entry name" value="USP_CS"/>
</dbReference>
<dbReference type="GO" id="GO:0016579">
    <property type="term" value="P:protein deubiquitination"/>
    <property type="evidence" value="ECO:0007669"/>
    <property type="project" value="InterPro"/>
</dbReference>
<comment type="caution">
    <text evidence="9">The sequence shown here is derived from an EMBL/GenBank/DDBJ whole genome shotgun (WGS) entry which is preliminary data.</text>
</comment>
<keyword evidence="3 6" id="KW-0833">Ubl conjugation pathway</keyword>
<comment type="catalytic activity">
    <reaction evidence="1 6">
        <text>Thiol-dependent hydrolysis of ester, thioester, amide, peptide and isopeptide bonds formed by the C-terminal Gly of ubiquitin (a 76-residue protein attached to proteins as an intracellular targeting signal).</text>
        <dbReference type="EC" id="3.4.19.12"/>
    </reaction>
</comment>
<evidence type="ECO:0000256" key="1">
    <source>
        <dbReference type="ARBA" id="ARBA00000707"/>
    </source>
</evidence>
<gene>
    <name evidence="9" type="ORF">POCTA_138.1.T1280145</name>
</gene>
<dbReference type="EMBL" id="CAJJDP010000128">
    <property type="protein sequence ID" value="CAD8202909.1"/>
    <property type="molecule type" value="Genomic_DNA"/>
</dbReference>
<dbReference type="GO" id="GO:0043161">
    <property type="term" value="P:proteasome-mediated ubiquitin-dependent protein catabolic process"/>
    <property type="evidence" value="ECO:0007669"/>
    <property type="project" value="InterPro"/>
</dbReference>
<name>A0A8S1XNZ1_PAROT</name>
<dbReference type="InterPro" id="IPR001394">
    <property type="entry name" value="Peptidase_C19_UCH"/>
</dbReference>
<comment type="similarity">
    <text evidence="6">Belongs to the peptidase C19 family.</text>
</comment>
<organism evidence="9 10">
    <name type="scientific">Paramecium octaurelia</name>
    <dbReference type="NCBI Taxonomy" id="43137"/>
    <lineage>
        <taxon>Eukaryota</taxon>
        <taxon>Sar</taxon>
        <taxon>Alveolata</taxon>
        <taxon>Ciliophora</taxon>
        <taxon>Intramacronucleata</taxon>
        <taxon>Oligohymenophorea</taxon>
        <taxon>Peniculida</taxon>
        <taxon>Parameciidae</taxon>
        <taxon>Paramecium</taxon>
    </lineage>
</organism>
<dbReference type="Pfam" id="PF00443">
    <property type="entry name" value="UCH"/>
    <property type="match status" value="1"/>
</dbReference>
<evidence type="ECO:0000256" key="7">
    <source>
        <dbReference type="SAM" id="Coils"/>
    </source>
</evidence>
<dbReference type="PANTHER" id="PTHR43982:SF6">
    <property type="entry name" value="UBIQUITIN CARBOXYL-TERMINAL HYDROLASE 2-RELATED"/>
    <property type="match status" value="1"/>
</dbReference>
<dbReference type="InterPro" id="IPR028889">
    <property type="entry name" value="USP"/>
</dbReference>
<dbReference type="PROSITE" id="PS00973">
    <property type="entry name" value="USP_2"/>
    <property type="match status" value="1"/>
</dbReference>
<evidence type="ECO:0000259" key="8">
    <source>
        <dbReference type="PROSITE" id="PS50235"/>
    </source>
</evidence>
<dbReference type="AlphaFoldDB" id="A0A8S1XNZ1"/>
<dbReference type="InterPro" id="IPR044635">
    <property type="entry name" value="UBP14-like"/>
</dbReference>
<evidence type="ECO:0000313" key="9">
    <source>
        <dbReference type="EMBL" id="CAD8202909.1"/>
    </source>
</evidence>
<dbReference type="PANTHER" id="PTHR43982">
    <property type="entry name" value="UBIQUITIN CARBOXYL-TERMINAL HYDROLASE"/>
    <property type="match status" value="1"/>
</dbReference>
<feature type="coiled-coil region" evidence="7">
    <location>
        <begin position="424"/>
        <end position="451"/>
    </location>
</feature>
<dbReference type="Proteomes" id="UP000683925">
    <property type="component" value="Unassembled WGS sequence"/>
</dbReference>
<keyword evidence="2 6" id="KW-0645">Protease</keyword>
<evidence type="ECO:0000313" key="10">
    <source>
        <dbReference type="Proteomes" id="UP000683925"/>
    </source>
</evidence>
<accession>A0A8S1XNZ1</accession>
<evidence type="ECO:0000256" key="2">
    <source>
        <dbReference type="ARBA" id="ARBA00022670"/>
    </source>
</evidence>
<keyword evidence="5 6" id="KW-0788">Thiol protease</keyword>
<feature type="domain" description="USP" evidence="8">
    <location>
        <begin position="95"/>
        <end position="523"/>
    </location>
</feature>
<evidence type="ECO:0000256" key="5">
    <source>
        <dbReference type="ARBA" id="ARBA00022807"/>
    </source>
</evidence>
<dbReference type="OrthoDB" id="2420415at2759"/>
<dbReference type="GO" id="GO:0061136">
    <property type="term" value="P:regulation of proteasomal protein catabolic process"/>
    <property type="evidence" value="ECO:0007669"/>
    <property type="project" value="TreeGrafter"/>
</dbReference>
<dbReference type="GO" id="GO:0004843">
    <property type="term" value="F:cysteine-type deubiquitinase activity"/>
    <property type="evidence" value="ECO:0007669"/>
    <property type="project" value="UniProtKB-UniRule"/>
</dbReference>
<evidence type="ECO:0000256" key="4">
    <source>
        <dbReference type="ARBA" id="ARBA00022801"/>
    </source>
</evidence>
<dbReference type="EC" id="3.4.19.12" evidence="6"/>
<dbReference type="PROSITE" id="PS00972">
    <property type="entry name" value="USP_1"/>
    <property type="match status" value="1"/>
</dbReference>
<feature type="coiled-coil region" evidence="7">
    <location>
        <begin position="352"/>
        <end position="379"/>
    </location>
</feature>
<keyword evidence="4 6" id="KW-0378">Hydrolase</keyword>
<dbReference type="PROSITE" id="PS50235">
    <property type="entry name" value="USP_3"/>
    <property type="match status" value="1"/>
</dbReference>
<keyword evidence="10" id="KW-1185">Reference proteome</keyword>
<keyword evidence="7" id="KW-0175">Coiled coil</keyword>
<evidence type="ECO:0000256" key="3">
    <source>
        <dbReference type="ARBA" id="ARBA00022786"/>
    </source>
</evidence>
<proteinExistence type="inferred from homology"/>
<protein>
    <recommendedName>
        <fullName evidence="6">Ubiquitin carboxyl-terminal hydrolase</fullName>
        <ecNumber evidence="6">3.4.19.12</ecNumber>
    </recommendedName>
</protein>
<reference evidence="9" key="1">
    <citation type="submission" date="2021-01" db="EMBL/GenBank/DDBJ databases">
        <authorList>
            <consortium name="Genoscope - CEA"/>
            <person name="William W."/>
        </authorList>
    </citation>
    <scope>NUCLEOTIDE SEQUENCE</scope>
</reference>
<dbReference type="GO" id="GO:0070628">
    <property type="term" value="F:proteasome binding"/>
    <property type="evidence" value="ECO:0007669"/>
    <property type="project" value="TreeGrafter"/>
</dbReference>
<dbReference type="OMA" id="HYDIYNW"/>
<evidence type="ECO:0000256" key="6">
    <source>
        <dbReference type="RuleBase" id="RU366025"/>
    </source>
</evidence>